<evidence type="ECO:0000313" key="1">
    <source>
        <dbReference type="EMBL" id="OGE26782.1"/>
    </source>
</evidence>
<gene>
    <name evidence="1" type="ORF">A3C26_03255</name>
</gene>
<reference evidence="1 2" key="1">
    <citation type="journal article" date="2016" name="Nat. Commun.">
        <title>Thousands of microbial genomes shed light on interconnected biogeochemical processes in an aquifer system.</title>
        <authorList>
            <person name="Anantharaman K."/>
            <person name="Brown C.T."/>
            <person name="Hug L.A."/>
            <person name="Sharon I."/>
            <person name="Castelle C.J."/>
            <person name="Probst A.J."/>
            <person name="Thomas B.C."/>
            <person name="Singh A."/>
            <person name="Wilkins M.J."/>
            <person name="Karaoz U."/>
            <person name="Brodie E.L."/>
            <person name="Williams K.H."/>
            <person name="Hubbard S.S."/>
            <person name="Banfield J.F."/>
        </authorList>
    </citation>
    <scope>NUCLEOTIDE SEQUENCE [LARGE SCALE GENOMIC DNA]</scope>
</reference>
<name>A0A1F5JDY2_9BACT</name>
<sequence length="285" mass="31919">MEAPVIPPELKEELALTAQHPTVEVNGYRTRGIPLELLVEGKKGIWHSVKGGFTPEPTRPHPIHRDFLSFEVLFNGETNEWLKVVPPESYHTVMLIGRLRRSVGMIKSSLEIAGLPELIPTVRETRLDLRGEPTYGFISPHLGGSLEYCLNILTSGRKTKLTPSAAKFISRIYNIAFAQAVRLYLDYGHWTADPGPGNILINTQNGLRVVLIDFANKEQHVINNFNGTPFEDKREGALTQNIVRLFELFKQQCNLHNITMTGDAKSELARFTGFVLAPPISRGSR</sequence>
<protein>
    <recommendedName>
        <fullName evidence="3">Protein kinase domain-containing protein</fullName>
    </recommendedName>
</protein>
<accession>A0A1F5JDY2</accession>
<evidence type="ECO:0000313" key="2">
    <source>
        <dbReference type="Proteomes" id="UP000177042"/>
    </source>
</evidence>
<dbReference type="AlphaFoldDB" id="A0A1F5JDY2"/>
<comment type="caution">
    <text evidence="1">The sequence shown here is derived from an EMBL/GenBank/DDBJ whole genome shotgun (WGS) entry which is preliminary data.</text>
</comment>
<organism evidence="1 2">
    <name type="scientific">Candidatus Daviesbacteria bacterium RIFCSPHIGHO2_02_FULL_39_12</name>
    <dbReference type="NCBI Taxonomy" id="1797770"/>
    <lineage>
        <taxon>Bacteria</taxon>
        <taxon>Candidatus Daviesiibacteriota</taxon>
    </lineage>
</organism>
<evidence type="ECO:0008006" key="3">
    <source>
        <dbReference type="Google" id="ProtNLM"/>
    </source>
</evidence>
<proteinExistence type="predicted"/>
<dbReference type="EMBL" id="MFCX01000003">
    <property type="protein sequence ID" value="OGE26782.1"/>
    <property type="molecule type" value="Genomic_DNA"/>
</dbReference>
<dbReference type="Proteomes" id="UP000177042">
    <property type="component" value="Unassembled WGS sequence"/>
</dbReference>